<feature type="domain" description="Helicase ATP-binding" evidence="5">
    <location>
        <begin position="209"/>
        <end position="365"/>
    </location>
</feature>
<dbReference type="PANTHER" id="PTHR45766:SF6">
    <property type="entry name" value="SWI_SNF-RELATED MATRIX-ASSOCIATED ACTIN-DEPENDENT REGULATOR OF CHROMATIN SUBFAMILY A-LIKE PROTEIN 1"/>
    <property type="match status" value="1"/>
</dbReference>
<feature type="domain" description="Helicase C-terminal" evidence="6">
    <location>
        <begin position="471"/>
        <end position="627"/>
    </location>
</feature>
<accession>A0ABM1IMD5</accession>
<evidence type="ECO:0000259" key="7">
    <source>
        <dbReference type="PROSITE" id="PS51467"/>
    </source>
</evidence>
<evidence type="ECO:0000259" key="6">
    <source>
        <dbReference type="PROSITE" id="PS51194"/>
    </source>
</evidence>
<gene>
    <name evidence="9" type="primary">LOC107068993</name>
</gene>
<dbReference type="CDD" id="cd18793">
    <property type="entry name" value="SF2_C_SNF"/>
    <property type="match status" value="1"/>
</dbReference>
<dbReference type="InterPro" id="IPR014001">
    <property type="entry name" value="Helicase_ATP-bd"/>
</dbReference>
<evidence type="ECO:0000313" key="9">
    <source>
        <dbReference type="RefSeq" id="XP_015181372.1"/>
    </source>
</evidence>
<dbReference type="PROSITE" id="PS51192">
    <property type="entry name" value="HELICASE_ATP_BIND_1"/>
    <property type="match status" value="1"/>
</dbReference>
<dbReference type="SUPFAM" id="SSF52540">
    <property type="entry name" value="P-loop containing nucleoside triphosphate hydrolases"/>
    <property type="match status" value="2"/>
</dbReference>
<dbReference type="RefSeq" id="XP_015181372.1">
    <property type="nucleotide sequence ID" value="XM_015325886.1"/>
</dbReference>
<evidence type="ECO:0000256" key="4">
    <source>
        <dbReference type="PROSITE-ProRule" id="PRU00800"/>
    </source>
</evidence>
<dbReference type="GeneID" id="107068993"/>
<keyword evidence="8" id="KW-1185">Reference proteome</keyword>
<dbReference type="PROSITE" id="PS51194">
    <property type="entry name" value="HELICASE_CTER"/>
    <property type="match status" value="1"/>
</dbReference>
<comment type="similarity">
    <text evidence="4">Belongs to the SNF2/RAD54 helicase family. SMARCAL1 subfamily.</text>
</comment>
<dbReference type="Pfam" id="PF00176">
    <property type="entry name" value="SNF2-rel_dom"/>
    <property type="match status" value="1"/>
</dbReference>
<protein>
    <submittedName>
        <fullName evidence="9">SWI/SNF-related matrix-associated actin-dependent regulator of chromatin subfamily A-like protein 1</fullName>
    </submittedName>
</protein>
<reference evidence="9" key="1">
    <citation type="submission" date="2025-08" db="UniProtKB">
        <authorList>
            <consortium name="RefSeq"/>
        </authorList>
    </citation>
    <scope>IDENTIFICATION</scope>
    <source>
        <tissue evidence="9">Whole body</tissue>
    </source>
</reference>
<dbReference type="Gene3D" id="3.40.50.10810">
    <property type="entry name" value="Tandem AAA-ATPase domain"/>
    <property type="match status" value="1"/>
</dbReference>
<feature type="domain" description="HARP" evidence="7">
    <location>
        <begin position="94"/>
        <end position="167"/>
    </location>
</feature>
<dbReference type="Gene3D" id="3.40.50.300">
    <property type="entry name" value="P-loop containing nucleotide triphosphate hydrolases"/>
    <property type="match status" value="1"/>
</dbReference>
<dbReference type="InterPro" id="IPR000330">
    <property type="entry name" value="SNF2_N"/>
</dbReference>
<dbReference type="CDD" id="cd18010">
    <property type="entry name" value="DEXHc_HARP_SMARCAL1"/>
    <property type="match status" value="1"/>
</dbReference>
<keyword evidence="2" id="KW-0378">Hydrolase</keyword>
<dbReference type="SMART" id="SM00490">
    <property type="entry name" value="HELICc"/>
    <property type="match status" value="1"/>
</dbReference>
<dbReference type="Proteomes" id="UP000694924">
    <property type="component" value="Unplaced"/>
</dbReference>
<dbReference type="SMART" id="SM00487">
    <property type="entry name" value="DEXDc"/>
    <property type="match status" value="1"/>
</dbReference>
<comment type="subcellular location">
    <subcellularLocation>
        <location evidence="1">Nucleus</location>
    </subcellularLocation>
</comment>
<keyword evidence="3" id="KW-0539">Nucleus</keyword>
<name>A0ABM1IMD5_POLDO</name>
<dbReference type="PANTHER" id="PTHR45766">
    <property type="entry name" value="DNA ANNEALING HELICASE AND ENDONUCLEASE ZRANB3 FAMILY MEMBER"/>
    <property type="match status" value="1"/>
</dbReference>
<evidence type="ECO:0000256" key="1">
    <source>
        <dbReference type="ARBA" id="ARBA00004123"/>
    </source>
</evidence>
<proteinExistence type="inferred from homology"/>
<dbReference type="InterPro" id="IPR001650">
    <property type="entry name" value="Helicase_C-like"/>
</dbReference>
<dbReference type="Pfam" id="PF00271">
    <property type="entry name" value="Helicase_C"/>
    <property type="match status" value="1"/>
</dbReference>
<dbReference type="InterPro" id="IPR038718">
    <property type="entry name" value="SNF2-like_sf"/>
</dbReference>
<evidence type="ECO:0000259" key="5">
    <source>
        <dbReference type="PROSITE" id="PS51192"/>
    </source>
</evidence>
<evidence type="ECO:0000256" key="2">
    <source>
        <dbReference type="ARBA" id="ARBA00022801"/>
    </source>
</evidence>
<dbReference type="InterPro" id="IPR010003">
    <property type="entry name" value="HARP_dom"/>
</dbReference>
<evidence type="ECO:0000256" key="3">
    <source>
        <dbReference type="ARBA" id="ARBA00023242"/>
    </source>
</evidence>
<dbReference type="InterPro" id="IPR027417">
    <property type="entry name" value="P-loop_NTPase"/>
</dbReference>
<dbReference type="Pfam" id="PF07443">
    <property type="entry name" value="HARP"/>
    <property type="match status" value="1"/>
</dbReference>
<organism evidence="8 9">
    <name type="scientific">Polistes dominula</name>
    <name type="common">European paper wasp</name>
    <name type="synonym">Vespa dominula</name>
    <dbReference type="NCBI Taxonomy" id="743375"/>
    <lineage>
        <taxon>Eukaryota</taxon>
        <taxon>Metazoa</taxon>
        <taxon>Ecdysozoa</taxon>
        <taxon>Arthropoda</taxon>
        <taxon>Hexapoda</taxon>
        <taxon>Insecta</taxon>
        <taxon>Pterygota</taxon>
        <taxon>Neoptera</taxon>
        <taxon>Endopterygota</taxon>
        <taxon>Hymenoptera</taxon>
        <taxon>Apocrita</taxon>
        <taxon>Aculeata</taxon>
        <taxon>Vespoidea</taxon>
        <taxon>Vespidae</taxon>
        <taxon>Polistinae</taxon>
        <taxon>Polistini</taxon>
        <taxon>Polistes</taxon>
    </lineage>
</organism>
<sequence length="684" mass="78238">MANVKDYSKEEIKNKHLEALERKKKIQQLKRTSECSVAFPVRKSQYTPSNAINSAVALKSNNSKIGPIRTFNSVNKYAPKTPVTPKEPKNFFGTNSVITVKCYMITNDKFAVETSSYLSSVIDVFKTMNSRSYDSSKKTWSFHLTDYENLIKKLIELKSNLSIIQIPASVIRLFKQNYSSSDTTPSINLLSIDETLRSTLMPFQEEGIRYGISKKGRCIIADDMGLGKTIQALGIASFFQESWPLLIVAPSTVRYQWSEAIFNYLPSIPAHYIHQFTNVKDFNNDVKIVIVSYDLLARSEELFKSLGFGFVILDESHTIKNNKTFRFKAVQKIASNSKHVVLLSGTPALSRPIELYTQINLVIPNFMGYQEYGIRYCAGIKKNFGWDFTGSSNMQELQLLLKLTCMIRRLKDDVLNQLPSKIRQVIILDPDMIKQDIKKQKEFDKSIPHDLKDHSALLQYYNKSSFLKLRAIRDYVTRIFSNKQKCLIFAHHKHVLDAICEVAKEMDIGFIRIDGSVNSNRRTDAVNNFQNDSNCLAAILSITAANSGITLTAARLVVFAELFWNPGILFQAEDRVHRIGQNDSVIIQYLVAKQTADDHLWSLLRSKINTLNKAGLNQNDLMENTRMDQTLDSHQLRIDKFVEKHQNKSLEMNEPEKKEETSIDDIKELLNFDNEDLQDCDFNF</sequence>
<dbReference type="InterPro" id="IPR049730">
    <property type="entry name" value="SNF2/RAD54-like_C"/>
</dbReference>
<dbReference type="PROSITE" id="PS51467">
    <property type="entry name" value="HARP"/>
    <property type="match status" value="1"/>
</dbReference>
<evidence type="ECO:0000313" key="8">
    <source>
        <dbReference type="Proteomes" id="UP000694924"/>
    </source>
</evidence>